<dbReference type="Proteomes" id="UP001500523">
    <property type="component" value="Unassembled WGS sequence"/>
</dbReference>
<sequence length="805" mass="85361">MLLTIACSTAAVAADPNATRFDRQIAAARESMLTSPPSASKAATEAAVTARRIDDPQERRIAIATTDWLRAEANSRLGDFNKAKRYIDAAAAIILPAESQLAGDILLTRGGVHGARFDVAASLLDYQAAFQIFRKIGNARSQAIALMLIASLYTDGRDNLSALRYLEQATEIYHGDPSLLISLHNGRGGVLQDLGRHDEAEGQFRLAMHYVAQVKSQALEATVLRNIARNRLKAGQVDAAERAVRRSLLLTVQDRDAGARSQLLAVAAQAAVQRGNTTQAADLIERSFAGVDPTTTGVVWREAHATAYAVFSKLGRDDLALAHLVALKRLDDEATKLAITTSTALMAARFDYANQELRIANLKADELRRSVAFEQARARIERTIFLGVGGATAIVIALLAASLFAIRRSRNEARSANDDLGRSNDALGKALAAKTEFLATTSHEIRTPLNGILGMTQVMLADDALHGPTRERVSVVHGAGLTMRALVDDILDVAKMETGNLSVEQAPFDLRDTIREASRMWEAQAAAKGLTFAVDLDACPTRILGDAARVRQVVFNLLANGLKFTATGGISLAARAAANGEMVAITVSDTGIGIAVDKQGTIFESFRQADAGTTRQYGGTGLGLSICRNLARAMGGEVTVASRPGEGATFTVTLPLVAVAPEPIRAADPAVSDAAGGALMVVDRNPITRSMWKSLLGPHTDHLIFVSTATDAVAALDDRRIDHILIDDATIVADPLSDAALDNLAGAARAAGVVTVLLWPADRSAPDVPVTRIVHKPVTGPVLIAALFAKGHDEPSDRTLVSGTA</sequence>
<evidence type="ECO:0000256" key="3">
    <source>
        <dbReference type="ARBA" id="ARBA00022553"/>
    </source>
</evidence>
<evidence type="ECO:0000313" key="6">
    <source>
        <dbReference type="EMBL" id="GAA3717160.1"/>
    </source>
</evidence>
<comment type="catalytic activity">
    <reaction evidence="1">
        <text>ATP + protein L-histidine = ADP + protein N-phospho-L-histidine.</text>
        <dbReference type="EC" id="2.7.13.3"/>
    </reaction>
</comment>
<evidence type="ECO:0000313" key="7">
    <source>
        <dbReference type="Proteomes" id="UP001500523"/>
    </source>
</evidence>
<proteinExistence type="predicted"/>
<evidence type="ECO:0000259" key="5">
    <source>
        <dbReference type="PROSITE" id="PS50109"/>
    </source>
</evidence>
<evidence type="ECO:0000256" key="4">
    <source>
        <dbReference type="SAM" id="Phobius"/>
    </source>
</evidence>
<dbReference type="SMART" id="SM00388">
    <property type="entry name" value="HisKA"/>
    <property type="match status" value="1"/>
</dbReference>
<reference evidence="7" key="1">
    <citation type="journal article" date="2019" name="Int. J. Syst. Evol. Microbiol.">
        <title>The Global Catalogue of Microorganisms (GCM) 10K type strain sequencing project: providing services to taxonomists for standard genome sequencing and annotation.</title>
        <authorList>
            <consortium name="The Broad Institute Genomics Platform"/>
            <consortium name="The Broad Institute Genome Sequencing Center for Infectious Disease"/>
            <person name="Wu L."/>
            <person name="Ma J."/>
        </authorList>
    </citation>
    <scope>NUCLEOTIDE SEQUENCE [LARGE SCALE GENOMIC DNA]</scope>
    <source>
        <strain evidence="7">JCM 17498</strain>
    </source>
</reference>
<dbReference type="PRINTS" id="PR00344">
    <property type="entry name" value="BCTRLSENSOR"/>
</dbReference>
<dbReference type="InterPro" id="IPR036890">
    <property type="entry name" value="HATPase_C_sf"/>
</dbReference>
<keyword evidence="3" id="KW-0597">Phosphoprotein</keyword>
<dbReference type="Pfam" id="PF00512">
    <property type="entry name" value="HisKA"/>
    <property type="match status" value="1"/>
</dbReference>
<name>A0ABP7EH57_9SPHN</name>
<dbReference type="Gene3D" id="1.10.287.130">
    <property type="match status" value="1"/>
</dbReference>
<dbReference type="SUPFAM" id="SSF47384">
    <property type="entry name" value="Homodimeric domain of signal transducing histidine kinase"/>
    <property type="match status" value="1"/>
</dbReference>
<dbReference type="PROSITE" id="PS50109">
    <property type="entry name" value="HIS_KIN"/>
    <property type="match status" value="1"/>
</dbReference>
<keyword evidence="7" id="KW-1185">Reference proteome</keyword>
<protein>
    <recommendedName>
        <fullName evidence="2">histidine kinase</fullName>
        <ecNumber evidence="2">2.7.13.3</ecNumber>
    </recommendedName>
</protein>
<dbReference type="InterPro" id="IPR011990">
    <property type="entry name" value="TPR-like_helical_dom_sf"/>
</dbReference>
<dbReference type="InterPro" id="IPR003661">
    <property type="entry name" value="HisK_dim/P_dom"/>
</dbReference>
<comment type="caution">
    <text evidence="6">The sequence shown here is derived from an EMBL/GenBank/DDBJ whole genome shotgun (WGS) entry which is preliminary data.</text>
</comment>
<feature type="transmembrane region" description="Helical" evidence="4">
    <location>
        <begin position="384"/>
        <end position="406"/>
    </location>
</feature>
<dbReference type="InterPro" id="IPR004358">
    <property type="entry name" value="Sig_transdc_His_kin-like_C"/>
</dbReference>
<dbReference type="CDD" id="cd00082">
    <property type="entry name" value="HisKA"/>
    <property type="match status" value="1"/>
</dbReference>
<dbReference type="CDD" id="cd16922">
    <property type="entry name" value="HATPase_EvgS-ArcB-TorS-like"/>
    <property type="match status" value="1"/>
</dbReference>
<keyword evidence="4" id="KW-0812">Transmembrane</keyword>
<dbReference type="InterPro" id="IPR003594">
    <property type="entry name" value="HATPase_dom"/>
</dbReference>
<dbReference type="Pfam" id="PF02518">
    <property type="entry name" value="HATPase_c"/>
    <property type="match status" value="1"/>
</dbReference>
<evidence type="ECO:0000256" key="1">
    <source>
        <dbReference type="ARBA" id="ARBA00000085"/>
    </source>
</evidence>
<feature type="domain" description="Histidine kinase" evidence="5">
    <location>
        <begin position="440"/>
        <end position="658"/>
    </location>
</feature>
<evidence type="ECO:0000256" key="2">
    <source>
        <dbReference type="ARBA" id="ARBA00012438"/>
    </source>
</evidence>
<keyword evidence="4" id="KW-0472">Membrane</keyword>
<dbReference type="InterPro" id="IPR036097">
    <property type="entry name" value="HisK_dim/P_sf"/>
</dbReference>
<dbReference type="Gene3D" id="1.25.40.10">
    <property type="entry name" value="Tetratricopeptide repeat domain"/>
    <property type="match status" value="2"/>
</dbReference>
<dbReference type="SMART" id="SM00387">
    <property type="entry name" value="HATPase_c"/>
    <property type="match status" value="1"/>
</dbReference>
<dbReference type="SUPFAM" id="SSF55874">
    <property type="entry name" value="ATPase domain of HSP90 chaperone/DNA topoisomerase II/histidine kinase"/>
    <property type="match status" value="1"/>
</dbReference>
<accession>A0ABP7EH57</accession>
<gene>
    <name evidence="6" type="ORF">GCM10022268_26910</name>
</gene>
<dbReference type="Gene3D" id="3.30.565.10">
    <property type="entry name" value="Histidine kinase-like ATPase, C-terminal domain"/>
    <property type="match status" value="1"/>
</dbReference>
<organism evidence="6 7">
    <name type="scientific">Sphingomonas cynarae</name>
    <dbReference type="NCBI Taxonomy" id="930197"/>
    <lineage>
        <taxon>Bacteria</taxon>
        <taxon>Pseudomonadati</taxon>
        <taxon>Pseudomonadota</taxon>
        <taxon>Alphaproteobacteria</taxon>
        <taxon>Sphingomonadales</taxon>
        <taxon>Sphingomonadaceae</taxon>
        <taxon>Sphingomonas</taxon>
    </lineage>
</organism>
<dbReference type="EC" id="2.7.13.3" evidence="2"/>
<dbReference type="EMBL" id="BAABBF010000006">
    <property type="protein sequence ID" value="GAA3717160.1"/>
    <property type="molecule type" value="Genomic_DNA"/>
</dbReference>
<dbReference type="PANTHER" id="PTHR45339">
    <property type="entry name" value="HYBRID SIGNAL TRANSDUCTION HISTIDINE KINASE J"/>
    <property type="match status" value="1"/>
</dbReference>
<dbReference type="InterPro" id="IPR005467">
    <property type="entry name" value="His_kinase_dom"/>
</dbReference>
<dbReference type="PANTHER" id="PTHR45339:SF3">
    <property type="entry name" value="HISTIDINE KINASE"/>
    <property type="match status" value="1"/>
</dbReference>
<keyword evidence="4" id="KW-1133">Transmembrane helix</keyword>
<dbReference type="SUPFAM" id="SSF48452">
    <property type="entry name" value="TPR-like"/>
    <property type="match status" value="1"/>
</dbReference>